<accession>A0A2U9DVE2</accession>
<protein>
    <submittedName>
        <fullName evidence="2">Uncharacterized protein</fullName>
    </submittedName>
</protein>
<dbReference type="EMBL" id="MF621256">
    <property type="protein sequence ID" value="AWP48572.1"/>
    <property type="molecule type" value="Genomic_DNA"/>
</dbReference>
<dbReference type="EMBL" id="MH790661">
    <property type="protein sequence ID" value="QBH85401.1"/>
    <property type="molecule type" value="Genomic_DNA"/>
</dbReference>
<reference evidence="2" key="1">
    <citation type="journal article" date="2017" name="PLoS Med.">
        <title>Dual-strain genital herpes simplex virus type 2 (HSV-2) infection in the US, Peru, and 8 countries in sub-Saharan Africa: A nested cross-sectional viral genotyping study.</title>
        <authorList>
            <person name="Johnston C."/>
            <person name="Magaret A."/>
            <person name="Roychoudhury P."/>
            <person name="Greninger A.L."/>
            <person name="Reeves D."/>
            <person name="Schiffer J."/>
            <person name="Jerome K.R."/>
            <person name="Sather C."/>
            <person name="Diem K."/>
            <person name="Lingappa J.R."/>
            <person name="Celum C."/>
            <person name="Koelle D.M."/>
            <person name="Wald A."/>
        </authorList>
    </citation>
    <scope>NUCLEOTIDE SEQUENCE</scope>
    <source>
        <strain evidence="2">2007-38113</strain>
    </source>
</reference>
<name>A0A2U9DVE2_HHV2</name>
<proteinExistence type="predicted"/>
<dbReference type="EMBL" id="MH790556">
    <property type="protein sequence ID" value="QBH76223.1"/>
    <property type="molecule type" value="Genomic_DNA"/>
</dbReference>
<feature type="region of interest" description="Disordered" evidence="1">
    <location>
        <begin position="56"/>
        <end position="91"/>
    </location>
</feature>
<feature type="compositionally biased region" description="Low complexity" evidence="1">
    <location>
        <begin position="63"/>
        <end position="73"/>
    </location>
</feature>
<dbReference type="EMBL" id="MF621256">
    <property type="protein sequence ID" value="AWP48583.1"/>
    <property type="molecule type" value="Genomic_DNA"/>
</dbReference>
<reference evidence="3" key="2">
    <citation type="submission" date="2018-08" db="EMBL/GenBank/DDBJ databases">
        <title>HSV2 whole genome sequences from clinical isolates.</title>
        <authorList>
            <person name="Roychoudhury P."/>
            <person name="Greninger A.L."/>
            <person name="Jerome K.R."/>
            <person name="Johnston C."/>
            <person name="Wald A."/>
            <person name="Xie H."/>
        </authorList>
    </citation>
    <scope>NUCLEOTIDE SEQUENCE</scope>
    <source>
        <strain evidence="4">2000-3429</strain>
        <strain evidence="3">2012-15948</strain>
    </source>
</reference>
<evidence type="ECO:0000256" key="1">
    <source>
        <dbReference type="SAM" id="MobiDB-lite"/>
    </source>
</evidence>
<evidence type="ECO:0000313" key="2">
    <source>
        <dbReference type="EMBL" id="AWP48572.1"/>
    </source>
</evidence>
<dbReference type="EMBL" id="MH790556">
    <property type="protein sequence ID" value="QBH76205.1"/>
    <property type="molecule type" value="Genomic_DNA"/>
</dbReference>
<evidence type="ECO:0000313" key="3">
    <source>
        <dbReference type="EMBL" id="QBH76205.1"/>
    </source>
</evidence>
<evidence type="ECO:0000313" key="4">
    <source>
        <dbReference type="EMBL" id="QBH85401.1"/>
    </source>
</evidence>
<organism evidence="2">
    <name type="scientific">Human herpesvirus 2</name>
    <name type="common">HHV-2</name>
    <name type="synonym">Human herpes simplex virus 2</name>
    <dbReference type="NCBI Taxonomy" id="10310"/>
    <lineage>
        <taxon>Viruses</taxon>
        <taxon>Duplodnaviria</taxon>
        <taxon>Heunggongvirae</taxon>
        <taxon>Peploviricota</taxon>
        <taxon>Herviviricetes</taxon>
        <taxon>Herpesvirales</taxon>
        <taxon>Orthoherpesviridae</taxon>
        <taxon>Alphaherpesvirinae</taxon>
        <taxon>Simplexvirus</taxon>
        <taxon>Simplexvirus humanalpha2</taxon>
    </lineage>
</organism>
<sequence>MRPRLCIRSDPGASVPRSPPASLSRCGPLRDAAAAVPVSAAQPVCPWCGGDRDAGPLCARGTARPPSGPASGRSPRDDAGPGQGASARTLP</sequence>
<organismHost>
    <name type="scientific">Homo sapiens</name>
    <name type="common">Human</name>
    <dbReference type="NCBI Taxonomy" id="9606"/>
</organismHost>
<feature type="region of interest" description="Disordered" evidence="1">
    <location>
        <begin position="1"/>
        <end position="25"/>
    </location>
</feature>